<evidence type="ECO:0000259" key="4">
    <source>
        <dbReference type="PROSITE" id="PS50250"/>
    </source>
</evidence>
<dbReference type="Pfam" id="PF16768">
    <property type="entry name" value="NupH_GANP"/>
    <property type="match status" value="1"/>
</dbReference>
<keyword evidence="5" id="KW-1185">Reference proteome</keyword>
<feature type="compositionally biased region" description="Polar residues" evidence="3">
    <location>
        <begin position="1"/>
        <end position="10"/>
    </location>
</feature>
<evidence type="ECO:0000256" key="3">
    <source>
        <dbReference type="SAM" id="MobiDB-lite"/>
    </source>
</evidence>
<dbReference type="InterPro" id="IPR045107">
    <property type="entry name" value="SAC3/GANP/THP3"/>
</dbReference>
<dbReference type="InterPro" id="IPR031907">
    <property type="entry name" value="MCM3AP_GANP"/>
</dbReference>
<dbReference type="InterPro" id="IPR005062">
    <property type="entry name" value="SAC3/GANP/THP3_conserved"/>
</dbReference>
<feature type="compositionally biased region" description="Low complexity" evidence="3">
    <location>
        <begin position="250"/>
        <end position="262"/>
    </location>
</feature>
<feature type="compositionally biased region" description="Basic and acidic residues" evidence="3">
    <location>
        <begin position="349"/>
        <end position="367"/>
    </location>
</feature>
<feature type="compositionally biased region" description="Basic and acidic residues" evidence="3">
    <location>
        <begin position="295"/>
        <end position="328"/>
    </location>
</feature>
<feature type="region of interest" description="Disordered" evidence="3">
    <location>
        <begin position="993"/>
        <end position="1012"/>
    </location>
</feature>
<dbReference type="PANTHER" id="PTHR12436">
    <property type="entry name" value="80 KDA MCM3-ASSOCIATED PROTEIN"/>
    <property type="match status" value="1"/>
</dbReference>
<feature type="domain" description="PCI" evidence="4">
    <location>
        <begin position="768"/>
        <end position="955"/>
    </location>
</feature>
<dbReference type="Gene3D" id="1.25.40.990">
    <property type="match status" value="1"/>
</dbReference>
<proteinExistence type="inferred from homology"/>
<dbReference type="InterPro" id="IPR031908">
    <property type="entry name" value="NupH_GANP"/>
</dbReference>
<feature type="compositionally biased region" description="Low complexity" evidence="3">
    <location>
        <begin position="52"/>
        <end position="74"/>
    </location>
</feature>
<dbReference type="PROSITE" id="PS50250">
    <property type="entry name" value="PCI"/>
    <property type="match status" value="1"/>
</dbReference>
<feature type="coiled-coil region" evidence="2">
    <location>
        <begin position="1127"/>
        <end position="1159"/>
    </location>
</feature>
<dbReference type="Pfam" id="PF16769">
    <property type="entry name" value="MCM3AP_GANP"/>
    <property type="match status" value="1"/>
</dbReference>
<protein>
    <submittedName>
        <fullName evidence="6 7">Germinal-center associated nuclear protein isoform X1</fullName>
    </submittedName>
</protein>
<dbReference type="Proteomes" id="UP001652624">
    <property type="component" value="Chromosome 9"/>
</dbReference>
<dbReference type="RefSeq" id="XP_060054839.1">
    <property type="nucleotide sequence ID" value="XM_060198856.1"/>
</dbReference>
<dbReference type="RefSeq" id="XP_060054837.1">
    <property type="nucleotide sequence ID" value="XM_060198854.1"/>
</dbReference>
<sequence length="1971" mass="215270">MNPANPFSGQQPPPGVFPAPASSSIVTFQAKPAFRFGQPSLFGQNSALSGKSSGFSQVSSFPASSGASHSSSVQTAGFPQTSNVGLFSGPEHTPAFVASGPSSSSVSASPVFSFKSSGIGTFPSTSTFGPETGEVASSNFGKTEFSFKPLESAVFRPILGADSEPEKTRSQAASGFFTFSHPISSGPAELAPFALSQVTSDSTTSSNFTFSKPVSSMIFSSAFTPALSKQNAEEEKRSLQSLFGGLSSSFTSFPSSSSGPLGEAFPVGKAGTRQGFEEAVSHTEPLPSLMKGLKRKEDQDRSPRRLGHEAAEDMDPLQRADHPPDKRPVRLNRPRAGTLFGRTIQEVFKSNKEVTRLGNKESKKEVGCAESGENEHLAAAGASHSGLTPSRLPAVNREEEAESREKEDSLRGTPGRQSKRSESTDSLGGLSPAELTAIQCKNIPDYLNDRTILENHFGKIAKVQRVYTRRSKKLAVVYFFDHASAALARKKGKGLHEDMAIFWHKKKTSPNKKPFSPKEKKAGDGDASPGTENTPFQHSPLGKSVVRAASSLLSKSSPVKKPNLVKFEGDPFDSGSEGSEGLGLCVSSLSSLIGTVAETSEEKYRLLDQRDRIMRQARVKRTDLDKARTFVGTCPDMCPEKERYMRETRSQLSVFEVVPGTDQVDHAAAVKEYSRSSADQEEPLPHELRPSAVLSRTMDYLVTQIMDQKESSLRDWYDFVWNRTRGIRKDITQQHLCDPGTVSLIEKCTRFHIHCAHFMCEEPMSSFDAKINNENMTKCLQSLKEMYQDLRGRGVSCASEAEFQGYNVLLNLNKGDILREIQQFQPVVRNSPEVKFAVQAFAALNSNNFVRFFKLVQSASYLNACLLHCYFNQIRKDALRALNVAYTASTQRSTGFPLDGVVRILLFQDCEEATDFLNYHGLGVADGCVELNRSAFLEPDGPFKAKKSVFITRKLKVSVGEVVNGGPLPPAPAHVPMCSFNSQHKYVGENLATELPGATPRPSLDTAGGERAEDCGVEPDAAPPTLLQPLATPRPVAAALPRLPTPNPVAMPSLFLSPAQPDLLPPKPAPVYADVDLAQVVDELIQEVLQTDLQEVGAAGAAFAATALGVSDAAVEELLTAATMGMLRHVAAEEVSEERERQEAERRRVEEERSRRERELALTRLSQVLAAELTELVVTESVREGCTQELRCALERDQRARIDRCSEGVCAHLVDLFLGDEIFQTSKETLQELQCLCRFLQRWREAAAARKKLRRQMRAFPAAPCCVDVEDRLAALAPSAECPIAEENLARGLLDLGHAGRVGVSCTRLRRLRNKTAHLLKVQHFRQRLLSEAAWAPLDLPSLVAEHLPGEQESVFWKLVLILPDGEELPPGGPGRILATWLKVKFMGEDGPAEGTCGDAGGIQTLTLFRTLCSKGSETVSVHVCVKVVHGTLSDRALDAVEVEKGLLGAGGLLLLLPPRVPGGDVVEEDVYWLSALLQVKQLLQAKPFQPAPPLAVLAPGPGGAAVSKEVEDGLMLQDLVSAKLISDYTVLQIPDSVTDAQGTGQVSRAVCWLLCRCPRTLDLCCQTLGQYVEDGIGREFSSRFFRDRRQRRRGGLASQEPGAAIELFNSVLRFLASVASSEQLCDLSWPVAEFAETGGSRRVPHLHWNSPEHLAWLRQAVLGLQLPHMDLPPPEAPWPPVCSMVLTYAAQIPGSRHTQPVLRAQVESLLRRTHLRWESRGSSGRGPGPSVEDIPWDDFIALCINHKLRDWTPPRLPVTPEALSEDGQICVYFFKDHLKNYDVPSSWEQARAQTQKELQLSQGRSGTKPFLPANSFHAPLRLAHSKGKRSVEPGREARAPGAEDLLRGASPQELLAQCLSGSLLLEKEESRRFEDQLEQWLSEELVSPAGSASLPLYLPQTLVSLPQTIRPTVKTPAAPSPQSEGTREPEAPGRSVTERLERLERLIRSSREEDAAAELHLAALLDMVDT</sequence>
<dbReference type="InterPro" id="IPR000717">
    <property type="entry name" value="PCI_dom"/>
</dbReference>
<dbReference type="Gene3D" id="6.10.250.1340">
    <property type="match status" value="1"/>
</dbReference>
<evidence type="ECO:0000256" key="1">
    <source>
        <dbReference type="ARBA" id="ARBA00038443"/>
    </source>
</evidence>
<feature type="region of interest" description="Disordered" evidence="3">
    <location>
        <begin position="1"/>
        <end position="21"/>
    </location>
</feature>
<reference evidence="6 7" key="1">
    <citation type="submission" date="2025-05" db="UniProtKB">
        <authorList>
            <consortium name="RefSeq"/>
        </authorList>
    </citation>
    <scope>IDENTIFICATION</scope>
</reference>
<dbReference type="Pfam" id="PF03399">
    <property type="entry name" value="SAC3_GANP"/>
    <property type="match status" value="1"/>
</dbReference>
<evidence type="ECO:0000313" key="6">
    <source>
        <dbReference type="RefSeq" id="XP_060054837.1"/>
    </source>
</evidence>
<dbReference type="PANTHER" id="PTHR12436:SF3">
    <property type="entry name" value="GERMINAL-CENTER ASSOCIATED NUCLEAR PROTEIN"/>
    <property type="match status" value="1"/>
</dbReference>
<dbReference type="Pfam" id="PF16766">
    <property type="entry name" value="CID_GANP"/>
    <property type="match status" value="1"/>
</dbReference>
<dbReference type="InterPro" id="IPR035979">
    <property type="entry name" value="RBD_domain_sf"/>
</dbReference>
<dbReference type="SUPFAM" id="SSF54928">
    <property type="entry name" value="RNA-binding domain, RBD"/>
    <property type="match status" value="1"/>
</dbReference>
<evidence type="ECO:0000313" key="7">
    <source>
        <dbReference type="RefSeq" id="XP_060054839.1"/>
    </source>
</evidence>
<accession>A0ABM3Y195</accession>
<name>A0ABM3Y195_ERIEU</name>
<feature type="region of interest" description="Disordered" evidence="3">
    <location>
        <begin position="506"/>
        <end position="541"/>
    </location>
</feature>
<evidence type="ECO:0000256" key="2">
    <source>
        <dbReference type="SAM" id="Coils"/>
    </source>
</evidence>
<organism evidence="5 7">
    <name type="scientific">Erinaceus europaeus</name>
    <name type="common">Western European hedgehog</name>
    <dbReference type="NCBI Taxonomy" id="9365"/>
    <lineage>
        <taxon>Eukaryota</taxon>
        <taxon>Metazoa</taxon>
        <taxon>Chordata</taxon>
        <taxon>Craniata</taxon>
        <taxon>Vertebrata</taxon>
        <taxon>Euteleostomi</taxon>
        <taxon>Mammalia</taxon>
        <taxon>Eutheria</taxon>
        <taxon>Laurasiatheria</taxon>
        <taxon>Eulipotyphla</taxon>
        <taxon>Erinaceidae</taxon>
        <taxon>Erinaceinae</taxon>
        <taxon>Erinaceus</taxon>
    </lineage>
</organism>
<dbReference type="InterPro" id="IPR034265">
    <property type="entry name" value="MCM3AP_RRM"/>
</dbReference>
<feature type="region of interest" description="Disordered" evidence="3">
    <location>
        <begin position="1913"/>
        <end position="1940"/>
    </location>
</feature>
<dbReference type="InterPro" id="IPR031910">
    <property type="entry name" value="GANP_CID_dom"/>
</dbReference>
<gene>
    <name evidence="6 7" type="primary">MCM3AP</name>
</gene>
<feature type="compositionally biased region" description="Basic and acidic residues" evidence="3">
    <location>
        <begin position="1926"/>
        <end position="1940"/>
    </location>
</feature>
<feature type="region of interest" description="Disordered" evidence="3">
    <location>
        <begin position="49"/>
        <end position="76"/>
    </location>
</feature>
<dbReference type="GeneID" id="103126990"/>
<feature type="region of interest" description="Disordered" evidence="3">
    <location>
        <begin position="250"/>
        <end position="430"/>
    </location>
</feature>
<evidence type="ECO:0000313" key="5">
    <source>
        <dbReference type="Proteomes" id="UP001652624"/>
    </source>
</evidence>
<dbReference type="CDD" id="cd12443">
    <property type="entry name" value="RRM_MCM3A_like"/>
    <property type="match status" value="1"/>
</dbReference>
<keyword evidence="2" id="KW-0175">Coiled coil</keyword>
<comment type="similarity">
    <text evidence="1">Belongs to the SAC3 family.</text>
</comment>